<evidence type="ECO:0000256" key="9">
    <source>
        <dbReference type="ARBA" id="ARBA00023172"/>
    </source>
</evidence>
<proteinExistence type="predicted"/>
<dbReference type="PROSITE" id="PS50994">
    <property type="entry name" value="INTEGRASE"/>
    <property type="match status" value="1"/>
</dbReference>
<evidence type="ECO:0000256" key="10">
    <source>
        <dbReference type="SAM" id="MobiDB-lite"/>
    </source>
</evidence>
<feature type="region of interest" description="Disordered" evidence="10">
    <location>
        <begin position="190"/>
        <end position="259"/>
    </location>
</feature>
<keyword evidence="13" id="KW-1185">Reference proteome</keyword>
<evidence type="ECO:0000256" key="8">
    <source>
        <dbReference type="ARBA" id="ARBA00022932"/>
    </source>
</evidence>
<dbReference type="GO" id="GO:0046872">
    <property type="term" value="F:metal ion binding"/>
    <property type="evidence" value="ECO:0007669"/>
    <property type="project" value="UniProtKB-KW"/>
</dbReference>
<dbReference type="GO" id="GO:0003676">
    <property type="term" value="F:nucleic acid binding"/>
    <property type="evidence" value="ECO:0007669"/>
    <property type="project" value="InterPro"/>
</dbReference>
<dbReference type="GO" id="GO:0003887">
    <property type="term" value="F:DNA-directed DNA polymerase activity"/>
    <property type="evidence" value="ECO:0007669"/>
    <property type="project" value="UniProtKB-KW"/>
</dbReference>
<organism evidence="12 13">
    <name type="scientific">Phytophthora megakarya</name>
    <dbReference type="NCBI Taxonomy" id="4795"/>
    <lineage>
        <taxon>Eukaryota</taxon>
        <taxon>Sar</taxon>
        <taxon>Stramenopiles</taxon>
        <taxon>Oomycota</taxon>
        <taxon>Peronosporomycetes</taxon>
        <taxon>Peronosporales</taxon>
        <taxon>Peronosporaceae</taxon>
        <taxon>Phytophthora</taxon>
    </lineage>
</organism>
<keyword evidence="2" id="KW-0479">Metal-binding</keyword>
<feature type="non-terminal residue" evidence="12">
    <location>
        <position position="602"/>
    </location>
</feature>
<dbReference type="InterPro" id="IPR039537">
    <property type="entry name" value="Retrotran_Ty1/copia-like"/>
</dbReference>
<keyword evidence="1" id="KW-0540">Nuclease</keyword>
<dbReference type="GO" id="GO:0015074">
    <property type="term" value="P:DNA integration"/>
    <property type="evidence" value="ECO:0007669"/>
    <property type="project" value="UniProtKB-KW"/>
</dbReference>
<gene>
    <name evidence="12" type="ORF">PHMEG_00024694</name>
</gene>
<evidence type="ECO:0000256" key="3">
    <source>
        <dbReference type="ARBA" id="ARBA00022759"/>
    </source>
</evidence>
<keyword evidence="8" id="KW-0808">Transferase</keyword>
<keyword evidence="9" id="KW-0233">DNA recombination</keyword>
<protein>
    <submittedName>
        <fullName evidence="12">Retrotransposon protein, Ty1-Copia subclass</fullName>
    </submittedName>
</protein>
<feature type="domain" description="Integrase catalytic" evidence="11">
    <location>
        <begin position="407"/>
        <end position="570"/>
    </location>
</feature>
<reference evidence="13" key="1">
    <citation type="submission" date="2017-03" db="EMBL/GenBank/DDBJ databases">
        <title>Phytopthora megakarya and P. palmivora, two closely related causual agents of cacao black pod achieved similar genome size and gene model numbers by different mechanisms.</title>
        <authorList>
            <person name="Ali S."/>
            <person name="Shao J."/>
            <person name="Larry D.J."/>
            <person name="Kronmiller B."/>
            <person name="Shen D."/>
            <person name="Strem M.D."/>
            <person name="Melnick R.L."/>
            <person name="Guiltinan M.J."/>
            <person name="Tyler B.M."/>
            <person name="Meinhardt L.W."/>
            <person name="Bailey B.A."/>
        </authorList>
    </citation>
    <scope>NUCLEOTIDE SEQUENCE [LARGE SCALE GENOMIC DNA]</scope>
    <source>
        <strain evidence="13">zdho120</strain>
    </source>
</reference>
<feature type="compositionally biased region" description="Basic and acidic residues" evidence="10">
    <location>
        <begin position="198"/>
        <end position="211"/>
    </location>
</feature>
<evidence type="ECO:0000256" key="2">
    <source>
        <dbReference type="ARBA" id="ARBA00022723"/>
    </source>
</evidence>
<dbReference type="InterPro" id="IPR001584">
    <property type="entry name" value="Integrase_cat-core"/>
</dbReference>
<name>A0A225VEK9_9STRA</name>
<keyword evidence="4" id="KW-0378">Hydrolase</keyword>
<dbReference type="InterPro" id="IPR025724">
    <property type="entry name" value="GAG-pre-integrase_dom"/>
</dbReference>
<dbReference type="PANTHER" id="PTHR42648:SF11">
    <property type="entry name" value="TRANSPOSON TY4-P GAG-POL POLYPROTEIN"/>
    <property type="match status" value="1"/>
</dbReference>
<evidence type="ECO:0000313" key="13">
    <source>
        <dbReference type="Proteomes" id="UP000198211"/>
    </source>
</evidence>
<dbReference type="PANTHER" id="PTHR42648">
    <property type="entry name" value="TRANSPOSASE, PUTATIVE-RELATED"/>
    <property type="match status" value="1"/>
</dbReference>
<dbReference type="InterPro" id="IPR012337">
    <property type="entry name" value="RNaseH-like_sf"/>
</dbReference>
<dbReference type="InterPro" id="IPR036397">
    <property type="entry name" value="RNaseH_sf"/>
</dbReference>
<dbReference type="Pfam" id="PF13976">
    <property type="entry name" value="gag_pre-integrs"/>
    <property type="match status" value="1"/>
</dbReference>
<feature type="compositionally biased region" description="Basic and acidic residues" evidence="10">
    <location>
        <begin position="231"/>
        <end position="246"/>
    </location>
</feature>
<keyword evidence="8" id="KW-0239">DNA-directed DNA polymerase</keyword>
<dbReference type="OrthoDB" id="118349at2759"/>
<evidence type="ECO:0000256" key="1">
    <source>
        <dbReference type="ARBA" id="ARBA00022722"/>
    </source>
</evidence>
<dbReference type="EMBL" id="NBNE01005450">
    <property type="protein sequence ID" value="OWZ03554.1"/>
    <property type="molecule type" value="Genomic_DNA"/>
</dbReference>
<comment type="caution">
    <text evidence="12">The sequence shown here is derived from an EMBL/GenBank/DDBJ whole genome shotgun (WGS) entry which is preliminary data.</text>
</comment>
<evidence type="ECO:0000259" key="11">
    <source>
        <dbReference type="PROSITE" id="PS50994"/>
    </source>
</evidence>
<dbReference type="GO" id="GO:0003964">
    <property type="term" value="F:RNA-directed DNA polymerase activity"/>
    <property type="evidence" value="ECO:0007669"/>
    <property type="project" value="UniProtKB-KW"/>
</dbReference>
<dbReference type="Gene3D" id="3.30.420.10">
    <property type="entry name" value="Ribonuclease H-like superfamily/Ribonuclease H"/>
    <property type="match status" value="1"/>
</dbReference>
<keyword evidence="8" id="KW-0548">Nucleotidyltransferase</keyword>
<evidence type="ECO:0000256" key="5">
    <source>
        <dbReference type="ARBA" id="ARBA00022842"/>
    </source>
</evidence>
<keyword evidence="7" id="KW-0695">RNA-directed DNA polymerase</keyword>
<evidence type="ECO:0000313" key="12">
    <source>
        <dbReference type="EMBL" id="OWZ03554.1"/>
    </source>
</evidence>
<dbReference type="SUPFAM" id="SSF53098">
    <property type="entry name" value="Ribonuclease H-like"/>
    <property type="match status" value="1"/>
</dbReference>
<dbReference type="AlphaFoldDB" id="A0A225VEK9"/>
<evidence type="ECO:0000256" key="4">
    <source>
        <dbReference type="ARBA" id="ARBA00022801"/>
    </source>
</evidence>
<dbReference type="Proteomes" id="UP000198211">
    <property type="component" value="Unassembled WGS sequence"/>
</dbReference>
<sequence>MAVVPSKLTDAKASNFGLGDAGGVIMLRRQWERVTTLNGRNMGTLYSQLKKLRNDINRKMRGLVGKDMVTEAWLCMEVLSLLPSEFWGGSISMTEEWFSVENVEVNLGRVFGDRSKKAIDMMSEKRRPTVVNVAKTFTGKKRTQAESSETRSRDYFYCSEDSHWKKDWLPIAILKDPVLFRSNIKTAPGAKKKRAMTVKKDSKSTTEKDTGNDDEEMTPGEKLAADNQLETELKEADEFEFKERVPPSEGSENKAPMNPMNIDGEQLNVTNSLWVVDTGAGHGISSDRKWFSRLSEGQTHLFEYGNGGTSSTKLQGTVYYLPSKQLSSNTRVLSVCTQLDVQKTLKEWHLRLGHVGKGRLMNILAGRVIKDAPHLSRREMENVSFFCRTCELGKSRRMSYKNMVGQKATDPLHTLHMDSLGKITPQGLYSPIGHKYALAVVDDATAYKWYFVQNSLTESKNSLSNYETTPIYCKKRTDGGTEFVNKVLENYCSRNGLVFQKSNVESQEENGSAERAHQTIMGKVRCALIGSGMAAKWWPEALKYMTAVNNRIPTARLKGKCPYEALYGNKPNGIELRIWGSTSYAPVPKLKRANPKLSERAI</sequence>
<evidence type="ECO:0000256" key="7">
    <source>
        <dbReference type="ARBA" id="ARBA00022918"/>
    </source>
</evidence>
<dbReference type="GO" id="GO:0016787">
    <property type="term" value="F:hydrolase activity"/>
    <property type="evidence" value="ECO:0007669"/>
    <property type="project" value="UniProtKB-KW"/>
</dbReference>
<dbReference type="GO" id="GO:0004519">
    <property type="term" value="F:endonuclease activity"/>
    <property type="evidence" value="ECO:0007669"/>
    <property type="project" value="UniProtKB-KW"/>
</dbReference>
<keyword evidence="6" id="KW-0229">DNA integration</keyword>
<dbReference type="GO" id="GO:0006310">
    <property type="term" value="P:DNA recombination"/>
    <property type="evidence" value="ECO:0007669"/>
    <property type="project" value="UniProtKB-KW"/>
</dbReference>
<accession>A0A225VEK9</accession>
<keyword evidence="5" id="KW-0460">Magnesium</keyword>
<evidence type="ECO:0000256" key="6">
    <source>
        <dbReference type="ARBA" id="ARBA00022908"/>
    </source>
</evidence>
<keyword evidence="3" id="KW-0255">Endonuclease</keyword>